<protein>
    <recommendedName>
        <fullName evidence="3">HK97 gp10 family phage protein</fullName>
    </recommendedName>
</protein>
<sequence>MPVRVTPASRAHLDAVRRAFRALPKDLRNAIRREQRSQVGPIWREEMAASLARTSVPARALRPQQRVFRTGTRVKAGLPMYLVAGASTRTMRGGGLPVDLDAPYEFGSNRRSNYTRYNRRSKNGTPHTVTRRAGLQLPPRQSNGYVVYPALARALPRVIGTWVHAVNQRIERAIDGS</sequence>
<dbReference type="EMBL" id="BONN01000005">
    <property type="protein sequence ID" value="GIG33020.1"/>
    <property type="molecule type" value="Genomic_DNA"/>
</dbReference>
<reference evidence="1 2" key="1">
    <citation type="submission" date="2021-01" db="EMBL/GenBank/DDBJ databases">
        <title>Whole genome shotgun sequence of Cellulomonas oligotrophica NBRC 109435.</title>
        <authorList>
            <person name="Komaki H."/>
            <person name="Tamura T."/>
        </authorList>
    </citation>
    <scope>NUCLEOTIDE SEQUENCE [LARGE SCALE GENOMIC DNA]</scope>
    <source>
        <strain evidence="1 2">NBRC 109435</strain>
    </source>
</reference>
<organism evidence="1 2">
    <name type="scientific">Cellulomonas oligotrophica</name>
    <dbReference type="NCBI Taxonomy" id="931536"/>
    <lineage>
        <taxon>Bacteria</taxon>
        <taxon>Bacillati</taxon>
        <taxon>Actinomycetota</taxon>
        <taxon>Actinomycetes</taxon>
        <taxon>Micrococcales</taxon>
        <taxon>Cellulomonadaceae</taxon>
        <taxon>Cellulomonas</taxon>
    </lineage>
</organism>
<keyword evidence="2" id="KW-1185">Reference proteome</keyword>
<comment type="caution">
    <text evidence="1">The sequence shown here is derived from an EMBL/GenBank/DDBJ whole genome shotgun (WGS) entry which is preliminary data.</text>
</comment>
<evidence type="ECO:0008006" key="3">
    <source>
        <dbReference type="Google" id="ProtNLM"/>
    </source>
</evidence>
<dbReference type="Proteomes" id="UP000618382">
    <property type="component" value="Unassembled WGS sequence"/>
</dbReference>
<evidence type="ECO:0000313" key="2">
    <source>
        <dbReference type="Proteomes" id="UP000618382"/>
    </source>
</evidence>
<name>A0ABQ4DBC1_9CELL</name>
<accession>A0ABQ4DBC1</accession>
<evidence type="ECO:0000313" key="1">
    <source>
        <dbReference type="EMBL" id="GIG33020.1"/>
    </source>
</evidence>
<proteinExistence type="predicted"/>
<gene>
    <name evidence="1" type="ORF">Col01nite_21790</name>
</gene>